<feature type="region of interest" description="Disordered" evidence="1">
    <location>
        <begin position="34"/>
        <end position="64"/>
    </location>
</feature>
<evidence type="ECO:0000256" key="1">
    <source>
        <dbReference type="SAM" id="MobiDB-lite"/>
    </source>
</evidence>
<sequence>MNNKKFQLNAICSALCMLGLVACSSEDSVVPKSTDGIPDDLTSFQTESLPKQYGEEDENGNKGEYPLTVLDNGVYFRSLVKLEDIETLKTPEVEAYAELLDEGSDARIAELIESGTDEYVEQNIEVALEKAIEDFVADNGRAPTDAEIEVLREQAVSDLEEQFAANIESLVAETIELEVNEFSINLATQLENELLYDGYAKDVQYWPTPQALADLPEGEDLTGNDAYFTVSGLDQFSDYGFNVTSPDLDRIPNPDMCPGEDNRSPNSEFFLVENPAETYEAQLIVIPKEGNYQTLAKNATSVVNEDRMFMQFSIPNNRYGMSFEAALDYPGGPFLFQATTPDADYDQVELQTPVFDTTLAYQTEMRMYPDEEHFNFSALNFERGIPEDPFTEEIEAQPNKIVPNTVDQIAVSAKDDTGVINATTGSTYIFYIDEVVAGMSPFVKSSNFDFYPPLDENGDVMMTTVNTLLIDELTVDGDSVYQERTEPVAQVHMVGGTIEGMYDSVNYGQCAAQEDVMMVRVSVPEDAYGTDLVSKLVWNHYEDVDGIRTKISKEFMFSFRTENPHSFDLDAANQMFADLAPEPGSTIEIDQPFETQVPVNITVPEGVSYSINGGEFTTEPGILNPGDTLALRVTVAGAMEPLPIGWKEYTDVGFTVTYDGDKNGEISETETYTYAWKVRNQANPDEGTVLGSIAFPPKVSATDSSVVTFRGEVSLSKEVSNKDDDADLFRFNDSNLKVILVGTDSEWAVDVEEMNSIEGVSWTASIDLSDLNAQNESYQFQLVSNQFDTTTYPNLGPALAEESYGEVGLVKQAGFEDEFPEGVGTFASFVDISVDGRSTIPVLHVAEMDTLLVYTYPLVSAVSDLALTNTLKVAGGNDIKGVQVNNYAFDNIYATDEEGQIILYKTEEDGETLAVDESGEYILDPDSGVPLVTGTKPQEIVYTSGYGHRIDWTLVPGTYDEETVTDTVGVAWEKNSTKYPYQMAIPESGDRVYLSGSLNTGSHNNVALNAIWLDENNGGQFFTNADKTEDPTTATKLVSNEFTMSYSVDVFSTGEADARKEYAVVLTASSIPTGKNLLNPTGANELWVVEQADKATHESGNTNTFQLDLMYDDGTPVLLTDATSVAIDDEREKAYVCNALSGNELMEFDLDLTSQTATGRVLMNLEGDRCTSIVKEGGLPYLIAADADTNAILAVDPVTAEQVILLQAGK</sequence>
<dbReference type="AlphaFoldDB" id="A0AA42B6E6"/>
<feature type="signal peptide" evidence="2">
    <location>
        <begin position="1"/>
        <end position="22"/>
    </location>
</feature>
<dbReference type="Proteomes" id="UP001165393">
    <property type="component" value="Unassembled WGS sequence"/>
</dbReference>
<evidence type="ECO:0000256" key="2">
    <source>
        <dbReference type="SAM" id="SignalP"/>
    </source>
</evidence>
<keyword evidence="2" id="KW-0732">Signal</keyword>
<protein>
    <submittedName>
        <fullName evidence="3">Uncharacterized protein</fullName>
    </submittedName>
</protein>
<evidence type="ECO:0000313" key="4">
    <source>
        <dbReference type="Proteomes" id="UP001165393"/>
    </source>
</evidence>
<dbReference type="EMBL" id="JAMQGP010000001">
    <property type="protein sequence ID" value="MCM2678715.1"/>
    <property type="molecule type" value="Genomic_DNA"/>
</dbReference>
<keyword evidence="4" id="KW-1185">Reference proteome</keyword>
<reference evidence="3 4" key="1">
    <citation type="journal article" date="2013" name="Antonie Van Leeuwenhoek">
        <title>Echinimonas agarilytica gen. nov., sp. nov., a new gammaproteobacterium isolated from the sea urchin Strongylocentrotus intermedius.</title>
        <authorList>
            <person name="Nedashkovskaya O.I."/>
            <person name="Stenkova A.M."/>
            <person name="Zhukova N.V."/>
            <person name="Van Trappen S."/>
            <person name="Lee J.S."/>
            <person name="Kim S.B."/>
        </authorList>
    </citation>
    <scope>NUCLEOTIDE SEQUENCE [LARGE SCALE GENOMIC DNA]</scope>
    <source>
        <strain evidence="3 4">KMM 6351</strain>
    </source>
</reference>
<gene>
    <name evidence="3" type="ORF">NAF29_03385</name>
</gene>
<organism evidence="3 4">
    <name type="scientific">Echinimonas agarilytica</name>
    <dbReference type="NCBI Taxonomy" id="1215918"/>
    <lineage>
        <taxon>Bacteria</taxon>
        <taxon>Pseudomonadati</taxon>
        <taxon>Pseudomonadota</taxon>
        <taxon>Gammaproteobacteria</taxon>
        <taxon>Alteromonadales</taxon>
        <taxon>Echinimonadaceae</taxon>
        <taxon>Echinimonas</taxon>
    </lineage>
</organism>
<dbReference type="RefSeq" id="WP_251260075.1">
    <property type="nucleotide sequence ID" value="NZ_JAMQGP010000001.1"/>
</dbReference>
<accession>A0AA42B6E6</accession>
<name>A0AA42B6E6_9GAMM</name>
<dbReference type="PROSITE" id="PS51257">
    <property type="entry name" value="PROKAR_LIPOPROTEIN"/>
    <property type="match status" value="1"/>
</dbReference>
<evidence type="ECO:0000313" key="3">
    <source>
        <dbReference type="EMBL" id="MCM2678715.1"/>
    </source>
</evidence>
<feature type="chain" id="PRO_5041230513" evidence="2">
    <location>
        <begin position="23"/>
        <end position="1210"/>
    </location>
</feature>
<proteinExistence type="predicted"/>
<comment type="caution">
    <text evidence="3">The sequence shown here is derived from an EMBL/GenBank/DDBJ whole genome shotgun (WGS) entry which is preliminary data.</text>
</comment>